<accession>A0ABW0SYR6</accession>
<dbReference type="Proteomes" id="UP001596111">
    <property type="component" value="Unassembled WGS sequence"/>
</dbReference>
<organism evidence="1 2">
    <name type="scientific">Rhodanobacter terrae</name>
    <dbReference type="NCBI Taxonomy" id="418647"/>
    <lineage>
        <taxon>Bacteria</taxon>
        <taxon>Pseudomonadati</taxon>
        <taxon>Pseudomonadota</taxon>
        <taxon>Gammaproteobacteria</taxon>
        <taxon>Lysobacterales</taxon>
        <taxon>Rhodanobacteraceae</taxon>
        <taxon>Rhodanobacter</taxon>
    </lineage>
</organism>
<sequence>MQELLGDRAVATTQIYTHVLNRNVSGTLGPLDR</sequence>
<evidence type="ECO:0008006" key="3">
    <source>
        <dbReference type="Google" id="ProtNLM"/>
    </source>
</evidence>
<protein>
    <recommendedName>
        <fullName evidence="3">Integrase</fullName>
    </recommendedName>
</protein>
<proteinExistence type="predicted"/>
<name>A0ABW0SYR6_9GAMM</name>
<evidence type="ECO:0000313" key="2">
    <source>
        <dbReference type="Proteomes" id="UP001596111"/>
    </source>
</evidence>
<evidence type="ECO:0000313" key="1">
    <source>
        <dbReference type="EMBL" id="MFC5582063.1"/>
    </source>
</evidence>
<reference evidence="2" key="1">
    <citation type="journal article" date="2019" name="Int. J. Syst. Evol. Microbiol.">
        <title>The Global Catalogue of Microorganisms (GCM) 10K type strain sequencing project: providing services to taxonomists for standard genome sequencing and annotation.</title>
        <authorList>
            <consortium name="The Broad Institute Genomics Platform"/>
            <consortium name="The Broad Institute Genome Sequencing Center for Infectious Disease"/>
            <person name="Wu L."/>
            <person name="Ma J."/>
        </authorList>
    </citation>
    <scope>NUCLEOTIDE SEQUENCE [LARGE SCALE GENOMIC DNA]</scope>
    <source>
        <strain evidence="2">CGMCC 1.13587</strain>
    </source>
</reference>
<dbReference type="EMBL" id="JBHSNG010000014">
    <property type="protein sequence ID" value="MFC5582063.1"/>
    <property type="molecule type" value="Genomic_DNA"/>
</dbReference>
<keyword evidence="2" id="KW-1185">Reference proteome</keyword>
<gene>
    <name evidence="1" type="ORF">ACFPPB_13150</name>
</gene>
<dbReference type="RefSeq" id="WP_377327792.1">
    <property type="nucleotide sequence ID" value="NZ_JBHSNG010000014.1"/>
</dbReference>
<comment type="caution">
    <text evidence="1">The sequence shown here is derived from an EMBL/GenBank/DDBJ whole genome shotgun (WGS) entry which is preliminary data.</text>
</comment>